<evidence type="ECO:0000259" key="3">
    <source>
        <dbReference type="Pfam" id="PF02562"/>
    </source>
</evidence>
<organism evidence="4">
    <name type="scientific">bioreactor metagenome</name>
    <dbReference type="NCBI Taxonomy" id="1076179"/>
    <lineage>
        <taxon>unclassified sequences</taxon>
        <taxon>metagenomes</taxon>
        <taxon>ecological metagenomes</taxon>
    </lineage>
</organism>
<dbReference type="GO" id="GO:0005829">
    <property type="term" value="C:cytosol"/>
    <property type="evidence" value="ECO:0007669"/>
    <property type="project" value="TreeGrafter"/>
</dbReference>
<protein>
    <recommendedName>
        <fullName evidence="3">PhoH-like protein domain-containing protein</fullName>
    </recommendedName>
</protein>
<feature type="domain" description="PhoH-like protein" evidence="3">
    <location>
        <begin position="75"/>
        <end position="265"/>
    </location>
</feature>
<dbReference type="SUPFAM" id="SSF52540">
    <property type="entry name" value="P-loop containing nucleoside triphosphate hydrolases"/>
    <property type="match status" value="1"/>
</dbReference>
<dbReference type="GO" id="GO:0005524">
    <property type="term" value="F:ATP binding"/>
    <property type="evidence" value="ECO:0007669"/>
    <property type="project" value="UniProtKB-KW"/>
</dbReference>
<dbReference type="EMBL" id="VSSQ01000453">
    <property type="protein sequence ID" value="MPL95062.1"/>
    <property type="molecule type" value="Genomic_DNA"/>
</dbReference>
<dbReference type="AlphaFoldDB" id="A0A644VX61"/>
<dbReference type="PANTHER" id="PTHR30473">
    <property type="entry name" value="PROTEIN PHOH"/>
    <property type="match status" value="1"/>
</dbReference>
<gene>
    <name evidence="4" type="ORF">SDC9_41225</name>
</gene>
<dbReference type="InterPro" id="IPR027417">
    <property type="entry name" value="P-loop_NTPase"/>
</dbReference>
<comment type="caution">
    <text evidence="4">The sequence shown here is derived from an EMBL/GenBank/DDBJ whole genome shotgun (WGS) entry which is preliminary data.</text>
</comment>
<reference evidence="4" key="1">
    <citation type="submission" date="2019-08" db="EMBL/GenBank/DDBJ databases">
        <authorList>
            <person name="Kucharzyk K."/>
            <person name="Murdoch R.W."/>
            <person name="Higgins S."/>
            <person name="Loffler F."/>
        </authorList>
    </citation>
    <scope>NUCLEOTIDE SEQUENCE</scope>
</reference>
<name>A0A644VX61_9ZZZZ</name>
<dbReference type="PANTHER" id="PTHR30473:SF2">
    <property type="entry name" value="PIN DOMAIN-CONTAINING PROTEIN"/>
    <property type="match status" value="1"/>
</dbReference>
<sequence length="278" mass="30561">MPFYLYKGFKDVVLADEAEHAKIYENPTENTYECLTNEYLIVRDSDGNILDKFKWTGSVCKPLFYKAFNSEAVGKIKPRNVHQELAFDMLIDKSSTVKMLLGGYGSGKTLCMVAAALSAIKAGQFERIIWCRNNIETKGSRPIGHLPGSANDKLLPFALPLADHLGGIDGLNYAINRGTIELQHLGFIRGRDIRNSIIMCSEAENLSKENVQLLLGRVGEGSNLWLDGDLKQVDAAEFVHSSGLAAAIDKLAGNPLFGYVHLEKTERSPTAALADLLD</sequence>
<evidence type="ECO:0000256" key="2">
    <source>
        <dbReference type="ARBA" id="ARBA00022840"/>
    </source>
</evidence>
<accession>A0A644VX61</accession>
<keyword evidence="1" id="KW-0547">Nucleotide-binding</keyword>
<dbReference type="InterPro" id="IPR003714">
    <property type="entry name" value="PhoH"/>
</dbReference>
<dbReference type="InterPro" id="IPR051451">
    <property type="entry name" value="PhoH2-like"/>
</dbReference>
<proteinExistence type="predicted"/>
<evidence type="ECO:0000256" key="1">
    <source>
        <dbReference type="ARBA" id="ARBA00022741"/>
    </source>
</evidence>
<evidence type="ECO:0000313" key="4">
    <source>
        <dbReference type="EMBL" id="MPL95062.1"/>
    </source>
</evidence>
<keyword evidence="2" id="KW-0067">ATP-binding</keyword>
<dbReference type="Gene3D" id="3.40.50.300">
    <property type="entry name" value="P-loop containing nucleotide triphosphate hydrolases"/>
    <property type="match status" value="1"/>
</dbReference>
<dbReference type="Pfam" id="PF02562">
    <property type="entry name" value="PhoH"/>
    <property type="match status" value="1"/>
</dbReference>